<dbReference type="GO" id="GO:0008677">
    <property type="term" value="F:2-dehydropantoate 2-reductase activity"/>
    <property type="evidence" value="ECO:0007669"/>
    <property type="project" value="UniProtKB-EC"/>
</dbReference>
<sequence length="296" mass="33100">MEVVIAGAGSIGLLMGSYFAEAGWKVSFYTRREEQASIIRKEGIKRIDAEGTECIFQVNAETEIEKLPKSAPWIVAVKYSGVASIISILEERKMDNAVMFIQNGLGHFNLVEESELPTVFFATVEHGAGRLNDRTVSHNGIGFIRIAPFRGDENVFDPLRFVNTSAFPIEFVEDARGIVLRKVLINCMINPLTAILQLRNGELLERKHAKILFDELFLEISNAFPEMQESLPKDAIEEVCRKTALNQSSMLKDRLNGNSMEIETIVTAVIKMAEKKGTPLPILKTLEKILFVLDGR</sequence>
<evidence type="ECO:0000256" key="7">
    <source>
        <dbReference type="ARBA" id="ARBA00022857"/>
    </source>
</evidence>
<dbReference type="GO" id="GO:0005737">
    <property type="term" value="C:cytoplasm"/>
    <property type="evidence" value="ECO:0007669"/>
    <property type="project" value="TreeGrafter"/>
</dbReference>
<dbReference type="InterPro" id="IPR013328">
    <property type="entry name" value="6PGD_dom2"/>
</dbReference>
<dbReference type="GO" id="GO:0050661">
    <property type="term" value="F:NADP binding"/>
    <property type="evidence" value="ECO:0007669"/>
    <property type="project" value="TreeGrafter"/>
</dbReference>
<comment type="catalytic activity">
    <reaction evidence="10 11">
        <text>(R)-pantoate + NADP(+) = 2-dehydropantoate + NADPH + H(+)</text>
        <dbReference type="Rhea" id="RHEA:16233"/>
        <dbReference type="ChEBI" id="CHEBI:11561"/>
        <dbReference type="ChEBI" id="CHEBI:15378"/>
        <dbReference type="ChEBI" id="CHEBI:15980"/>
        <dbReference type="ChEBI" id="CHEBI:57783"/>
        <dbReference type="ChEBI" id="CHEBI:58349"/>
        <dbReference type="EC" id="1.1.1.169"/>
    </reaction>
</comment>
<dbReference type="Gene3D" id="1.10.1040.10">
    <property type="entry name" value="N-(1-d-carboxylethyl)-l-norvaline Dehydrogenase, domain 2"/>
    <property type="match status" value="1"/>
</dbReference>
<keyword evidence="7 11" id="KW-0521">NADP</keyword>
<feature type="domain" description="Ketopantoate reductase N-terminal" evidence="12">
    <location>
        <begin position="3"/>
        <end position="150"/>
    </location>
</feature>
<organism evidence="14 15">
    <name type="scientific">Sporosarcina thermotolerans</name>
    <dbReference type="NCBI Taxonomy" id="633404"/>
    <lineage>
        <taxon>Bacteria</taxon>
        <taxon>Bacillati</taxon>
        <taxon>Bacillota</taxon>
        <taxon>Bacilli</taxon>
        <taxon>Bacillales</taxon>
        <taxon>Caryophanaceae</taxon>
        <taxon>Sporosarcina</taxon>
    </lineage>
</organism>
<accession>A0AAW9A484</accession>
<keyword evidence="8 11" id="KW-0560">Oxidoreductase</keyword>
<evidence type="ECO:0000256" key="6">
    <source>
        <dbReference type="ARBA" id="ARBA00022655"/>
    </source>
</evidence>
<dbReference type="Gene3D" id="3.40.50.720">
    <property type="entry name" value="NAD(P)-binding Rossmann-like Domain"/>
    <property type="match status" value="1"/>
</dbReference>
<name>A0AAW9A484_9BACL</name>
<dbReference type="Proteomes" id="UP001271648">
    <property type="component" value="Unassembled WGS sequence"/>
</dbReference>
<dbReference type="NCBIfam" id="TIGR00745">
    <property type="entry name" value="apbA_panE"/>
    <property type="match status" value="1"/>
</dbReference>
<reference evidence="14 15" key="1">
    <citation type="submission" date="2023-06" db="EMBL/GenBank/DDBJ databases">
        <title>Sporosarcina sp. nov., isolated from Korean traditional fermented seafood 'Jeotgal'.</title>
        <authorList>
            <person name="Yang A.I."/>
            <person name="Shin N.-R."/>
        </authorList>
    </citation>
    <scope>NUCLEOTIDE SEQUENCE [LARGE SCALE GENOMIC DNA]</scope>
    <source>
        <strain evidence="14 15">KCTC43456</strain>
    </source>
</reference>
<evidence type="ECO:0000256" key="8">
    <source>
        <dbReference type="ARBA" id="ARBA00023002"/>
    </source>
</evidence>
<feature type="domain" description="Ketopantoate reductase C-terminal" evidence="13">
    <location>
        <begin position="175"/>
        <end position="286"/>
    </location>
</feature>
<dbReference type="InterPro" id="IPR013332">
    <property type="entry name" value="KPR_N"/>
</dbReference>
<dbReference type="PANTHER" id="PTHR43765">
    <property type="entry name" value="2-DEHYDROPANTOATE 2-REDUCTASE-RELATED"/>
    <property type="match status" value="1"/>
</dbReference>
<dbReference type="InterPro" id="IPR013752">
    <property type="entry name" value="KPA_reductase"/>
</dbReference>
<dbReference type="PANTHER" id="PTHR43765:SF2">
    <property type="entry name" value="2-DEHYDROPANTOATE 2-REDUCTASE"/>
    <property type="match status" value="1"/>
</dbReference>
<dbReference type="EC" id="1.1.1.169" evidence="4 11"/>
<evidence type="ECO:0000256" key="3">
    <source>
        <dbReference type="ARBA" id="ARBA00007870"/>
    </source>
</evidence>
<dbReference type="InterPro" id="IPR003710">
    <property type="entry name" value="ApbA"/>
</dbReference>
<comment type="pathway">
    <text evidence="2 11">Cofactor biosynthesis; (R)-pantothenate biosynthesis; (R)-pantoate from 3-methyl-2-oxobutanoate: step 2/2.</text>
</comment>
<dbReference type="SUPFAM" id="SSF48179">
    <property type="entry name" value="6-phosphogluconate dehydrogenase C-terminal domain-like"/>
    <property type="match status" value="1"/>
</dbReference>
<comment type="similarity">
    <text evidence="3 11">Belongs to the ketopantoate reductase family.</text>
</comment>
<dbReference type="InterPro" id="IPR036291">
    <property type="entry name" value="NAD(P)-bd_dom_sf"/>
</dbReference>
<evidence type="ECO:0000259" key="12">
    <source>
        <dbReference type="Pfam" id="PF02558"/>
    </source>
</evidence>
<evidence type="ECO:0000256" key="4">
    <source>
        <dbReference type="ARBA" id="ARBA00013014"/>
    </source>
</evidence>
<comment type="caution">
    <text evidence="14">The sequence shown here is derived from an EMBL/GenBank/DDBJ whole genome shotgun (WGS) entry which is preliminary data.</text>
</comment>
<dbReference type="SUPFAM" id="SSF51735">
    <property type="entry name" value="NAD(P)-binding Rossmann-fold domains"/>
    <property type="match status" value="1"/>
</dbReference>
<evidence type="ECO:0000256" key="9">
    <source>
        <dbReference type="ARBA" id="ARBA00032024"/>
    </source>
</evidence>
<evidence type="ECO:0000256" key="1">
    <source>
        <dbReference type="ARBA" id="ARBA00002919"/>
    </source>
</evidence>
<dbReference type="EMBL" id="JAUBDJ010000001">
    <property type="protein sequence ID" value="MDW0115827.1"/>
    <property type="molecule type" value="Genomic_DNA"/>
</dbReference>
<dbReference type="RefSeq" id="WP_317940143.1">
    <property type="nucleotide sequence ID" value="NZ_JAUBDJ010000001.1"/>
</dbReference>
<keyword evidence="6 11" id="KW-0566">Pantothenate biosynthesis</keyword>
<dbReference type="AlphaFoldDB" id="A0AAW9A484"/>
<dbReference type="InterPro" id="IPR050838">
    <property type="entry name" value="Ketopantoate_reductase"/>
</dbReference>
<evidence type="ECO:0000313" key="14">
    <source>
        <dbReference type="EMBL" id="MDW0115827.1"/>
    </source>
</evidence>
<comment type="function">
    <text evidence="1 11">Catalyzes the NADPH-dependent reduction of ketopantoate into pantoic acid.</text>
</comment>
<dbReference type="GO" id="GO:0015940">
    <property type="term" value="P:pantothenate biosynthetic process"/>
    <property type="evidence" value="ECO:0007669"/>
    <property type="project" value="UniProtKB-KW"/>
</dbReference>
<evidence type="ECO:0000256" key="10">
    <source>
        <dbReference type="ARBA" id="ARBA00048793"/>
    </source>
</evidence>
<gene>
    <name evidence="14" type="ORF">QTL97_02585</name>
</gene>
<evidence type="ECO:0000313" key="15">
    <source>
        <dbReference type="Proteomes" id="UP001271648"/>
    </source>
</evidence>
<dbReference type="Pfam" id="PF08546">
    <property type="entry name" value="ApbA_C"/>
    <property type="match status" value="1"/>
</dbReference>
<protein>
    <recommendedName>
        <fullName evidence="5 11">2-dehydropantoate 2-reductase</fullName>
        <ecNumber evidence="4 11">1.1.1.169</ecNumber>
    </recommendedName>
    <alternativeName>
        <fullName evidence="9 11">Ketopantoate reductase</fullName>
    </alternativeName>
</protein>
<keyword evidence="15" id="KW-1185">Reference proteome</keyword>
<proteinExistence type="inferred from homology"/>
<evidence type="ECO:0000256" key="5">
    <source>
        <dbReference type="ARBA" id="ARBA00019465"/>
    </source>
</evidence>
<evidence type="ECO:0000256" key="2">
    <source>
        <dbReference type="ARBA" id="ARBA00004994"/>
    </source>
</evidence>
<evidence type="ECO:0000259" key="13">
    <source>
        <dbReference type="Pfam" id="PF08546"/>
    </source>
</evidence>
<evidence type="ECO:0000256" key="11">
    <source>
        <dbReference type="RuleBase" id="RU362068"/>
    </source>
</evidence>
<dbReference type="InterPro" id="IPR008927">
    <property type="entry name" value="6-PGluconate_DH-like_C_sf"/>
</dbReference>
<dbReference type="Pfam" id="PF02558">
    <property type="entry name" value="ApbA"/>
    <property type="match status" value="1"/>
</dbReference>